<proteinExistence type="predicted"/>
<dbReference type="EMBL" id="JAHDYR010000003">
    <property type="protein sequence ID" value="KAG9397083.1"/>
    <property type="molecule type" value="Genomic_DNA"/>
</dbReference>
<evidence type="ECO:0000313" key="2">
    <source>
        <dbReference type="EMBL" id="KAG9397083.1"/>
    </source>
</evidence>
<feature type="transmembrane region" description="Helical" evidence="1">
    <location>
        <begin position="192"/>
        <end position="209"/>
    </location>
</feature>
<feature type="transmembrane region" description="Helical" evidence="1">
    <location>
        <begin position="161"/>
        <end position="180"/>
    </location>
</feature>
<keyword evidence="3" id="KW-1185">Reference proteome</keyword>
<gene>
    <name evidence="2" type="ORF">J8273_0991</name>
</gene>
<feature type="transmembrane region" description="Helical" evidence="1">
    <location>
        <begin position="28"/>
        <end position="51"/>
    </location>
</feature>
<feature type="transmembrane region" description="Helical" evidence="1">
    <location>
        <begin position="98"/>
        <end position="117"/>
    </location>
</feature>
<name>A0A8J6B771_9EUKA</name>
<accession>A0A8J6B771</accession>
<dbReference type="Proteomes" id="UP000717585">
    <property type="component" value="Unassembled WGS sequence"/>
</dbReference>
<dbReference type="AlphaFoldDB" id="A0A8J6B771"/>
<feature type="transmembrane region" description="Helical" evidence="1">
    <location>
        <begin position="63"/>
        <end position="86"/>
    </location>
</feature>
<evidence type="ECO:0000313" key="3">
    <source>
        <dbReference type="Proteomes" id="UP000717585"/>
    </source>
</evidence>
<evidence type="ECO:0000256" key="1">
    <source>
        <dbReference type="SAM" id="Phobius"/>
    </source>
</evidence>
<protein>
    <submittedName>
        <fullName evidence="2">Uncharacterized protein</fullName>
    </submittedName>
</protein>
<keyword evidence="1" id="KW-0472">Membrane</keyword>
<reference evidence="2" key="1">
    <citation type="submission" date="2021-05" db="EMBL/GenBank/DDBJ databases">
        <title>A free-living protist that lacks canonical eukaryotic 1 DNA replication and segregation systems.</title>
        <authorList>
            <person name="Salas-Leiva D.E."/>
            <person name="Tromer E.C."/>
            <person name="Curtis B.A."/>
            <person name="Jerlstrom-Hultqvist J."/>
            <person name="Kolisko M."/>
            <person name="Yi Z."/>
            <person name="Salas-Leiva J.S."/>
            <person name="Gallot-Lavallee L."/>
            <person name="Kops G.J.P.L."/>
            <person name="Archibald J.M."/>
            <person name="Simpson A.G.B."/>
            <person name="Roger A.J."/>
        </authorList>
    </citation>
    <scope>NUCLEOTIDE SEQUENCE</scope>
    <source>
        <strain evidence="2">BICM</strain>
    </source>
</reference>
<organism evidence="2 3">
    <name type="scientific">Carpediemonas membranifera</name>
    <dbReference type="NCBI Taxonomy" id="201153"/>
    <lineage>
        <taxon>Eukaryota</taxon>
        <taxon>Metamonada</taxon>
        <taxon>Carpediemonas-like organisms</taxon>
        <taxon>Carpediemonas</taxon>
    </lineage>
</organism>
<sequence length="272" mass="29432">MVFGSVWRWFSECRDIENITEPPVSATVFWILGNMAILSAGTTVSIVNSLFHRKLNFFFTYLSQYALVHAFSAATDALVFAGTQLLSDTTCSDEPNGLSGEVTCYMTLTVLLVRFALSPDRTAHSTLQRALSLAAVAPVIMLFMFVAIFQYHTGAHTPRQIAIAALLATILASLFVGLLAPMASTKQTFTSQASAALVVGSVICTWAYIRGTADVRSTILPLVMAVLSIGGFAVGALLMGCVEAVRDNTRKLADFVEFVDRGCPRVESWVQN</sequence>
<comment type="caution">
    <text evidence="2">The sequence shown here is derived from an EMBL/GenBank/DDBJ whole genome shotgun (WGS) entry which is preliminary data.</text>
</comment>
<feature type="transmembrane region" description="Helical" evidence="1">
    <location>
        <begin position="221"/>
        <end position="242"/>
    </location>
</feature>
<keyword evidence="1" id="KW-1133">Transmembrane helix</keyword>
<keyword evidence="1" id="KW-0812">Transmembrane</keyword>
<feature type="transmembrane region" description="Helical" evidence="1">
    <location>
        <begin position="129"/>
        <end position="149"/>
    </location>
</feature>